<evidence type="ECO:0000313" key="3">
    <source>
        <dbReference type="Proteomes" id="UP000248148"/>
    </source>
</evidence>
<evidence type="ECO:0000259" key="1">
    <source>
        <dbReference type="Pfam" id="PF01261"/>
    </source>
</evidence>
<proteinExistence type="predicted"/>
<dbReference type="EMBL" id="QJTI01000001">
    <property type="protein sequence ID" value="PYF05560.1"/>
    <property type="molecule type" value="Genomic_DNA"/>
</dbReference>
<dbReference type="InterPro" id="IPR036237">
    <property type="entry name" value="Xyl_isomerase-like_sf"/>
</dbReference>
<organism evidence="2 3">
    <name type="scientific">Rhodopseudomonas faecalis</name>
    <dbReference type="NCBI Taxonomy" id="99655"/>
    <lineage>
        <taxon>Bacteria</taxon>
        <taxon>Pseudomonadati</taxon>
        <taxon>Pseudomonadota</taxon>
        <taxon>Alphaproteobacteria</taxon>
        <taxon>Hyphomicrobiales</taxon>
        <taxon>Nitrobacteraceae</taxon>
        <taxon>Rhodopseudomonas</taxon>
    </lineage>
</organism>
<accession>A0A318TNW4</accession>
<sequence length="305" mass="33536">MKLSVCTITFRHHLLCFSEIVEWTQRNGFDGVELWGAHARNLMQTHPEYGSDWLRSYGLSVPMLSDYLPTDGDVADIRHRTIQLCRIAQHWSARKIRTFAGNKPSAELSREECRALAGRIGAIAGIVQDHGIRLLVETHPNTLADNVESTLRLLAAADQPGLGINFDALHVWEGGDDPVLARRALAEFIGHYHLKNVRSRTELGVFAPENVYSAAGSRDGMVPLFDGAMEYDCFLAALADECGSEASLEWFGHDCFGTLARDRLAILSRSMSTRGVVGSTGAQQVRLTESRVASRVASSKGHSCT</sequence>
<protein>
    <submittedName>
        <fullName evidence="2">3-dehydroshikimate dehydratase</fullName>
    </submittedName>
</protein>
<gene>
    <name evidence="2" type="ORF">BJ122_101303</name>
</gene>
<name>A0A318TNW4_9BRAD</name>
<dbReference type="OrthoDB" id="9815124at2"/>
<dbReference type="Gene3D" id="3.20.20.150">
    <property type="entry name" value="Divalent-metal-dependent TIM barrel enzymes"/>
    <property type="match status" value="1"/>
</dbReference>
<dbReference type="Pfam" id="PF01261">
    <property type="entry name" value="AP_endonuc_2"/>
    <property type="match status" value="1"/>
</dbReference>
<dbReference type="AlphaFoldDB" id="A0A318TNW4"/>
<dbReference type="InterPro" id="IPR050312">
    <property type="entry name" value="IolE/XylAMocC-like"/>
</dbReference>
<comment type="caution">
    <text evidence="2">The sequence shown here is derived from an EMBL/GenBank/DDBJ whole genome shotgun (WGS) entry which is preliminary data.</text>
</comment>
<dbReference type="SUPFAM" id="SSF51658">
    <property type="entry name" value="Xylose isomerase-like"/>
    <property type="match status" value="1"/>
</dbReference>
<keyword evidence="3" id="KW-1185">Reference proteome</keyword>
<reference evidence="2 3" key="1">
    <citation type="submission" date="2018-06" db="EMBL/GenBank/DDBJ databases">
        <title>Genomic Encyclopedia of Archaeal and Bacterial Type Strains, Phase II (KMG-II): from individual species to whole genera.</title>
        <authorList>
            <person name="Goeker M."/>
        </authorList>
    </citation>
    <scope>NUCLEOTIDE SEQUENCE [LARGE SCALE GENOMIC DNA]</scope>
    <source>
        <strain evidence="2 3">JCM 11668</strain>
    </source>
</reference>
<dbReference type="PANTHER" id="PTHR12110:SF21">
    <property type="entry name" value="XYLOSE ISOMERASE-LIKE TIM BARREL DOMAIN-CONTAINING PROTEIN"/>
    <property type="match status" value="1"/>
</dbReference>
<dbReference type="PANTHER" id="PTHR12110">
    <property type="entry name" value="HYDROXYPYRUVATE ISOMERASE"/>
    <property type="match status" value="1"/>
</dbReference>
<feature type="domain" description="Xylose isomerase-like TIM barrel" evidence="1">
    <location>
        <begin position="22"/>
        <end position="254"/>
    </location>
</feature>
<evidence type="ECO:0000313" key="2">
    <source>
        <dbReference type="EMBL" id="PYF05560.1"/>
    </source>
</evidence>
<dbReference type="Proteomes" id="UP000248148">
    <property type="component" value="Unassembled WGS sequence"/>
</dbReference>
<dbReference type="InterPro" id="IPR013022">
    <property type="entry name" value="Xyl_isomerase-like_TIM-brl"/>
</dbReference>
<dbReference type="RefSeq" id="WP_110779394.1">
    <property type="nucleotide sequence ID" value="NZ_QJTI01000001.1"/>
</dbReference>